<dbReference type="Gene3D" id="1.10.287.1490">
    <property type="match status" value="1"/>
</dbReference>
<evidence type="ECO:0008006" key="5">
    <source>
        <dbReference type="Google" id="ProtNLM"/>
    </source>
</evidence>
<gene>
    <name evidence="3" type="ORF">PREVCOP_05152</name>
</gene>
<sequence>MIMKKLLFAACLAAFCLTSCNNGKNNTQDLANQQNDSLNSIIAQKDSEINDMMGTLNEIQDGLNQISEAEHRVTLLKNGEGVSKRQQLKENVQFIATRMQQNRELLAKLQKQMANSSLQADQLKKTIANLQEQIAQKDKELQALREELDKKDIHIAALDETINNLNTKTARLTTESNQKTETINAQDKQLNTAWYVFGTKKELKEQHIMEKGKVMTGNFNKSYFTKVDIRNISEIKLMSKSAKLLTTHPSSSYALVRDANKQYTLRITNPQIFWSTSKYLVVLVK</sequence>
<dbReference type="Proteomes" id="UP000004477">
    <property type="component" value="Unassembled WGS sequence"/>
</dbReference>
<evidence type="ECO:0000313" key="4">
    <source>
        <dbReference type="Proteomes" id="UP000004477"/>
    </source>
</evidence>
<keyword evidence="4" id="KW-1185">Reference proteome</keyword>
<keyword evidence="1" id="KW-0175">Coiled coil</keyword>
<dbReference type="AlphaFoldDB" id="D1PD66"/>
<feature type="signal peptide" evidence="2">
    <location>
        <begin position="1"/>
        <end position="21"/>
    </location>
</feature>
<evidence type="ECO:0000313" key="3">
    <source>
        <dbReference type="EMBL" id="EFB35485.1"/>
    </source>
</evidence>
<dbReference type="PaxDb" id="537011-PREVCOP_05152"/>
<reference evidence="3" key="1">
    <citation type="submission" date="2009-11" db="EMBL/GenBank/DDBJ databases">
        <authorList>
            <person name="Weinstock G."/>
            <person name="Sodergren E."/>
            <person name="Clifton S."/>
            <person name="Fulton L."/>
            <person name="Fulton B."/>
            <person name="Courtney L."/>
            <person name="Fronick C."/>
            <person name="Harrison M."/>
            <person name="Strong C."/>
            <person name="Farmer C."/>
            <person name="Delahaunty K."/>
            <person name="Markovic C."/>
            <person name="Hall O."/>
            <person name="Minx P."/>
            <person name="Tomlinson C."/>
            <person name="Mitreva M."/>
            <person name="Nelson J."/>
            <person name="Hou S."/>
            <person name="Wollam A."/>
            <person name="Pepin K.H."/>
            <person name="Johnson M."/>
            <person name="Bhonagiri V."/>
            <person name="Nash W.E."/>
            <person name="Warren W."/>
            <person name="Chinwalla A."/>
            <person name="Mardis E.R."/>
            <person name="Wilson R.K."/>
        </authorList>
    </citation>
    <scope>NUCLEOTIDE SEQUENCE [LARGE SCALE GENOMIC DNA]</scope>
    <source>
        <strain evidence="3">DSM 18205</strain>
    </source>
</reference>
<dbReference type="EMBL" id="ACBX02000015">
    <property type="protein sequence ID" value="EFB35485.1"/>
    <property type="molecule type" value="Genomic_DNA"/>
</dbReference>
<keyword evidence="2" id="KW-0732">Signal</keyword>
<evidence type="ECO:0000256" key="2">
    <source>
        <dbReference type="SAM" id="SignalP"/>
    </source>
</evidence>
<dbReference type="STRING" id="537011.PREVCOP_05152"/>
<accession>D1PD66</accession>
<organism evidence="3 4">
    <name type="scientific">Segatella copri DSM 18205</name>
    <dbReference type="NCBI Taxonomy" id="537011"/>
    <lineage>
        <taxon>Bacteria</taxon>
        <taxon>Pseudomonadati</taxon>
        <taxon>Bacteroidota</taxon>
        <taxon>Bacteroidia</taxon>
        <taxon>Bacteroidales</taxon>
        <taxon>Prevotellaceae</taxon>
        <taxon>Segatella</taxon>
    </lineage>
</organism>
<comment type="caution">
    <text evidence="3">The sequence shown here is derived from an EMBL/GenBank/DDBJ whole genome shotgun (WGS) entry which is preliminary data.</text>
</comment>
<dbReference type="HOGENOM" id="CLU_959239_0_0_10"/>
<evidence type="ECO:0000256" key="1">
    <source>
        <dbReference type="SAM" id="Coils"/>
    </source>
</evidence>
<protein>
    <recommendedName>
        <fullName evidence="5">Lipoprotein</fullName>
    </recommendedName>
</protein>
<name>D1PD66_9BACT</name>
<proteinExistence type="predicted"/>
<feature type="chain" id="PRO_5003025442" description="Lipoprotein" evidence="2">
    <location>
        <begin position="22"/>
        <end position="285"/>
    </location>
</feature>
<feature type="coiled-coil region" evidence="1">
    <location>
        <begin position="99"/>
        <end position="175"/>
    </location>
</feature>